<dbReference type="SMART" id="SM00388">
    <property type="entry name" value="HisKA"/>
    <property type="match status" value="1"/>
</dbReference>
<dbReference type="InterPro" id="IPR036097">
    <property type="entry name" value="HisK_dim/P_sf"/>
</dbReference>
<evidence type="ECO:0000256" key="5">
    <source>
        <dbReference type="SAM" id="MobiDB-lite"/>
    </source>
</evidence>
<feature type="domain" description="PAS" evidence="8">
    <location>
        <begin position="31"/>
        <end position="104"/>
    </location>
</feature>
<keyword evidence="10" id="KW-0418">Kinase</keyword>
<dbReference type="Pfam" id="PF00072">
    <property type="entry name" value="Response_reg"/>
    <property type="match status" value="1"/>
</dbReference>
<dbReference type="InterPro" id="IPR003661">
    <property type="entry name" value="HisK_dim/P_dom"/>
</dbReference>
<dbReference type="GO" id="GO:0016301">
    <property type="term" value="F:kinase activity"/>
    <property type="evidence" value="ECO:0007669"/>
    <property type="project" value="UniProtKB-KW"/>
</dbReference>
<dbReference type="SUPFAM" id="SSF47384">
    <property type="entry name" value="Homodimeric domain of signal transducing histidine kinase"/>
    <property type="match status" value="1"/>
</dbReference>
<evidence type="ECO:0000313" key="10">
    <source>
        <dbReference type="EMBL" id="MDZ5457522.1"/>
    </source>
</evidence>
<protein>
    <recommendedName>
        <fullName evidence="2">histidine kinase</fullName>
        <ecNumber evidence="2">2.7.13.3</ecNumber>
    </recommendedName>
</protein>
<keyword evidence="3 4" id="KW-0597">Phosphoprotein</keyword>
<dbReference type="PROSITE" id="PS50112">
    <property type="entry name" value="PAS"/>
    <property type="match status" value="1"/>
</dbReference>
<keyword evidence="10" id="KW-0808">Transferase</keyword>
<dbReference type="NCBIfam" id="TIGR00229">
    <property type="entry name" value="sensory_box"/>
    <property type="match status" value="1"/>
</dbReference>
<dbReference type="InterPro" id="IPR001610">
    <property type="entry name" value="PAC"/>
</dbReference>
<dbReference type="InterPro" id="IPR005467">
    <property type="entry name" value="His_kinase_dom"/>
</dbReference>
<evidence type="ECO:0000259" key="7">
    <source>
        <dbReference type="PROSITE" id="PS50110"/>
    </source>
</evidence>
<dbReference type="SUPFAM" id="SSF55874">
    <property type="entry name" value="ATPase domain of HSP90 chaperone/DNA topoisomerase II/histidine kinase"/>
    <property type="match status" value="1"/>
</dbReference>
<dbReference type="NCBIfam" id="NF010076">
    <property type="entry name" value="PRK13557.1"/>
    <property type="match status" value="1"/>
</dbReference>
<dbReference type="InterPro" id="IPR000014">
    <property type="entry name" value="PAS"/>
</dbReference>
<dbReference type="InterPro" id="IPR035965">
    <property type="entry name" value="PAS-like_dom_sf"/>
</dbReference>
<evidence type="ECO:0000256" key="4">
    <source>
        <dbReference type="PROSITE-ProRule" id="PRU00169"/>
    </source>
</evidence>
<evidence type="ECO:0000256" key="1">
    <source>
        <dbReference type="ARBA" id="ARBA00000085"/>
    </source>
</evidence>
<dbReference type="PANTHER" id="PTHR43065:SF42">
    <property type="entry name" value="TWO-COMPONENT SENSOR PPRA"/>
    <property type="match status" value="1"/>
</dbReference>
<feature type="region of interest" description="Disordered" evidence="5">
    <location>
        <begin position="1"/>
        <end position="26"/>
    </location>
</feature>
<feature type="modified residue" description="4-aspartylphosphate" evidence="4">
    <location>
        <position position="468"/>
    </location>
</feature>
<dbReference type="InterPro" id="IPR036890">
    <property type="entry name" value="HATPase_C_sf"/>
</dbReference>
<dbReference type="EMBL" id="JAXOJX010000019">
    <property type="protein sequence ID" value="MDZ5457522.1"/>
    <property type="molecule type" value="Genomic_DNA"/>
</dbReference>
<dbReference type="InterPro" id="IPR001789">
    <property type="entry name" value="Sig_transdc_resp-reg_receiver"/>
</dbReference>
<dbReference type="InterPro" id="IPR003594">
    <property type="entry name" value="HATPase_dom"/>
</dbReference>
<dbReference type="InterPro" id="IPR004358">
    <property type="entry name" value="Sig_transdc_His_kin-like_C"/>
</dbReference>
<dbReference type="InterPro" id="IPR011006">
    <property type="entry name" value="CheY-like_superfamily"/>
</dbReference>
<dbReference type="PROSITE" id="PS50110">
    <property type="entry name" value="RESPONSE_REGULATORY"/>
    <property type="match status" value="1"/>
</dbReference>
<evidence type="ECO:0000256" key="3">
    <source>
        <dbReference type="ARBA" id="ARBA00022553"/>
    </source>
</evidence>
<dbReference type="Pfam" id="PF13426">
    <property type="entry name" value="PAS_9"/>
    <property type="match status" value="1"/>
</dbReference>
<dbReference type="CDD" id="cd00082">
    <property type="entry name" value="HisKA"/>
    <property type="match status" value="1"/>
</dbReference>
<accession>A0ABU5IEX8</accession>
<dbReference type="Gene3D" id="3.40.50.2300">
    <property type="match status" value="1"/>
</dbReference>
<dbReference type="SUPFAM" id="SSF52172">
    <property type="entry name" value="CheY-like"/>
    <property type="match status" value="1"/>
</dbReference>
<reference evidence="10 11" key="1">
    <citation type="submission" date="2023-11" db="EMBL/GenBank/DDBJ databases">
        <title>Draft genome of Azohydromonas lata strain H1 (DSM1123), a polyhydroxyalkanoate producer.</title>
        <authorList>
            <person name="Traversa D."/>
            <person name="D'Addabbo P."/>
            <person name="Pazzani C."/>
            <person name="Manzari C."/>
            <person name="Chiara M."/>
            <person name="Scrascia M."/>
        </authorList>
    </citation>
    <scope>NUCLEOTIDE SEQUENCE [LARGE SCALE GENOMIC DNA]</scope>
    <source>
        <strain evidence="10 11">H1</strain>
    </source>
</reference>
<dbReference type="SUPFAM" id="SSF55785">
    <property type="entry name" value="PYP-like sensor domain (PAS domain)"/>
    <property type="match status" value="1"/>
</dbReference>
<dbReference type="PRINTS" id="PR00344">
    <property type="entry name" value="BCTRLSENSOR"/>
</dbReference>
<evidence type="ECO:0000259" key="9">
    <source>
        <dbReference type="PROSITE" id="PS50113"/>
    </source>
</evidence>
<dbReference type="PROSITE" id="PS50109">
    <property type="entry name" value="HIS_KIN"/>
    <property type="match status" value="1"/>
</dbReference>
<dbReference type="Gene3D" id="3.30.565.10">
    <property type="entry name" value="Histidine kinase-like ATPase, C-terminal domain"/>
    <property type="match status" value="1"/>
</dbReference>
<dbReference type="Gene3D" id="1.10.287.130">
    <property type="match status" value="1"/>
</dbReference>
<dbReference type="Proteomes" id="UP001293718">
    <property type="component" value="Unassembled WGS sequence"/>
</dbReference>
<dbReference type="InterPro" id="IPR000700">
    <property type="entry name" value="PAS-assoc_C"/>
</dbReference>
<proteinExistence type="predicted"/>
<organism evidence="10 11">
    <name type="scientific">Azohydromonas lata</name>
    <dbReference type="NCBI Taxonomy" id="45677"/>
    <lineage>
        <taxon>Bacteria</taxon>
        <taxon>Pseudomonadati</taxon>
        <taxon>Pseudomonadota</taxon>
        <taxon>Betaproteobacteria</taxon>
        <taxon>Burkholderiales</taxon>
        <taxon>Sphaerotilaceae</taxon>
        <taxon>Azohydromonas</taxon>
    </lineage>
</organism>
<feature type="domain" description="PAC" evidence="9">
    <location>
        <begin position="105"/>
        <end position="159"/>
    </location>
</feature>
<dbReference type="SMART" id="SM00086">
    <property type="entry name" value="PAC"/>
    <property type="match status" value="1"/>
</dbReference>
<evidence type="ECO:0000259" key="8">
    <source>
        <dbReference type="PROSITE" id="PS50112"/>
    </source>
</evidence>
<evidence type="ECO:0000313" key="11">
    <source>
        <dbReference type="Proteomes" id="UP001293718"/>
    </source>
</evidence>
<dbReference type="Pfam" id="PF02518">
    <property type="entry name" value="HATPase_c"/>
    <property type="match status" value="1"/>
</dbReference>
<evidence type="ECO:0000259" key="6">
    <source>
        <dbReference type="PROSITE" id="PS50109"/>
    </source>
</evidence>
<dbReference type="SMART" id="SM00387">
    <property type="entry name" value="HATPase_c"/>
    <property type="match status" value="1"/>
</dbReference>
<keyword evidence="11" id="KW-1185">Reference proteome</keyword>
<comment type="caution">
    <text evidence="10">The sequence shown here is derived from an EMBL/GenBank/DDBJ whole genome shotgun (WGS) entry which is preliminary data.</text>
</comment>
<name>A0ABU5IEX8_9BURK</name>
<sequence length="541" mass="58315">MHDFSPDGGKPHPAHPATPVESEGFASRGDGRDIFFAAVEATRMPMVVADPRLPDTPIVFANNAFLDMTGYAQEEVLGRNCRFLQGPDTDRAVVDQIRQAVARQQEIAVELINYRKDGSSFWNALFLTPVRNPEGELIYFFSSQLDVSRRRDAEGALHHSQKMEALGQLTGGIAHDFNNLLQVIVSNVEVASTKARLLGLDDALIARALSNVREAARKSGTLTQQLLAFARKQQLQGRVINLNELAQRLSDMADRSLGGHVELRLALEPGLWNTRIDPTQAEVALLNLLINARDAMSGDGQVVLRTANLRTDEAEADAHALPMPGPYVMLSVSDTGEGIAADVLPRVMEPFFTTKPPGQGTGLGLSMVYGFARQSGGTATIESTPGQGTTVRLYFPATPDDQATRPAPAPLRAGGSGRILVVDDRPEVAEMAALLLEHAGYETVRCHGAQRALELLEAGPPFQLLLTDLIMPGGMNGVMLARQAQQRQPALQVLLMTGFADGTPARHGGGHYDIVFKPFSAEELEAKVRLALARPAAGHAA</sequence>
<dbReference type="Gene3D" id="3.30.450.20">
    <property type="entry name" value="PAS domain"/>
    <property type="match status" value="1"/>
</dbReference>
<dbReference type="PANTHER" id="PTHR43065">
    <property type="entry name" value="SENSOR HISTIDINE KINASE"/>
    <property type="match status" value="1"/>
</dbReference>
<evidence type="ECO:0000256" key="2">
    <source>
        <dbReference type="ARBA" id="ARBA00012438"/>
    </source>
</evidence>
<dbReference type="CDD" id="cd00130">
    <property type="entry name" value="PAS"/>
    <property type="match status" value="1"/>
</dbReference>
<gene>
    <name evidence="10" type="ORF">SM757_13155</name>
</gene>
<dbReference type="EC" id="2.7.13.3" evidence="2"/>
<dbReference type="SMART" id="SM00448">
    <property type="entry name" value="REC"/>
    <property type="match status" value="1"/>
</dbReference>
<dbReference type="PROSITE" id="PS50113">
    <property type="entry name" value="PAC"/>
    <property type="match status" value="1"/>
</dbReference>
<comment type="catalytic activity">
    <reaction evidence="1">
        <text>ATP + protein L-histidine = ADP + protein N-phospho-L-histidine.</text>
        <dbReference type="EC" id="2.7.13.3"/>
    </reaction>
</comment>
<feature type="domain" description="Response regulatory" evidence="7">
    <location>
        <begin position="418"/>
        <end position="532"/>
    </location>
</feature>
<dbReference type="SMART" id="SM00091">
    <property type="entry name" value="PAS"/>
    <property type="match status" value="1"/>
</dbReference>
<dbReference type="RefSeq" id="WP_322465816.1">
    <property type="nucleotide sequence ID" value="NZ_JAXOJX010000019.1"/>
</dbReference>
<feature type="domain" description="Histidine kinase" evidence="6">
    <location>
        <begin position="172"/>
        <end position="399"/>
    </location>
</feature>